<dbReference type="InterPro" id="IPR011257">
    <property type="entry name" value="DNA_glycosylase"/>
</dbReference>
<protein>
    <recommendedName>
        <fullName evidence="2">DNA-(apurinic or apyrimidinic site) lyase</fullName>
        <ecNumber evidence="2">4.2.99.18</ecNumber>
    </recommendedName>
</protein>
<dbReference type="SMART" id="SM00478">
    <property type="entry name" value="ENDO3c"/>
    <property type="match status" value="1"/>
</dbReference>
<evidence type="ECO:0000313" key="11">
    <source>
        <dbReference type="EMBL" id="RXK53333.1"/>
    </source>
</evidence>
<dbReference type="PANTHER" id="PTHR10242">
    <property type="entry name" value="8-OXOGUANINE DNA GLYCOSYLASE"/>
    <property type="match status" value="1"/>
</dbReference>
<evidence type="ECO:0000256" key="5">
    <source>
        <dbReference type="ARBA" id="ARBA00023204"/>
    </source>
</evidence>
<evidence type="ECO:0000256" key="9">
    <source>
        <dbReference type="ARBA" id="ARBA00044632"/>
    </source>
</evidence>
<proteinExistence type="inferred from homology"/>
<dbReference type="GO" id="GO:0008534">
    <property type="term" value="F:oxidized purine nucleobase lesion DNA N-glycosylase activity"/>
    <property type="evidence" value="ECO:0007669"/>
    <property type="project" value="InterPro"/>
</dbReference>
<keyword evidence="12" id="KW-1185">Reference proteome</keyword>
<accession>A0A4Q1C4V9</accession>
<keyword evidence="4" id="KW-0378">Hydrolase</keyword>
<dbReference type="OrthoDB" id="9798522at2"/>
<organism evidence="11 12">
    <name type="scientific">Oleiharenicola lentus</name>
    <dbReference type="NCBI Taxonomy" id="2508720"/>
    <lineage>
        <taxon>Bacteria</taxon>
        <taxon>Pseudomonadati</taxon>
        <taxon>Verrucomicrobiota</taxon>
        <taxon>Opitutia</taxon>
        <taxon>Opitutales</taxon>
        <taxon>Opitutaceae</taxon>
        <taxon>Oleiharenicola</taxon>
    </lineage>
</organism>
<evidence type="ECO:0000256" key="4">
    <source>
        <dbReference type="ARBA" id="ARBA00022801"/>
    </source>
</evidence>
<comment type="catalytic activity">
    <reaction evidence="9">
        <text>2'-deoxyribonucleotide-(2'-deoxyribose 5'-phosphate)-2'-deoxyribonucleotide-DNA = a 3'-end 2'-deoxyribonucleotide-(2,3-dehydro-2,3-deoxyribose 5'-phosphate)-DNA + a 5'-end 5'-phospho-2'-deoxyribonucleoside-DNA + H(+)</text>
        <dbReference type="Rhea" id="RHEA:66592"/>
        <dbReference type="Rhea" id="RHEA-COMP:13180"/>
        <dbReference type="Rhea" id="RHEA-COMP:16897"/>
        <dbReference type="Rhea" id="RHEA-COMP:17067"/>
        <dbReference type="ChEBI" id="CHEBI:15378"/>
        <dbReference type="ChEBI" id="CHEBI:136412"/>
        <dbReference type="ChEBI" id="CHEBI:157695"/>
        <dbReference type="ChEBI" id="CHEBI:167181"/>
        <dbReference type="EC" id="4.2.99.18"/>
    </reaction>
</comment>
<evidence type="ECO:0000256" key="1">
    <source>
        <dbReference type="ARBA" id="ARBA00010679"/>
    </source>
</evidence>
<dbReference type="InterPro" id="IPR052054">
    <property type="entry name" value="Oxidative_DNA_repair_enzyme"/>
</dbReference>
<evidence type="ECO:0000256" key="2">
    <source>
        <dbReference type="ARBA" id="ARBA00012720"/>
    </source>
</evidence>
<name>A0A4Q1C4V9_9BACT</name>
<comment type="similarity">
    <text evidence="1">Belongs to the type-1 OGG1 family.</text>
</comment>
<evidence type="ECO:0000256" key="7">
    <source>
        <dbReference type="ARBA" id="ARBA00023268"/>
    </source>
</evidence>
<feature type="domain" description="HhH-GPD" evidence="10">
    <location>
        <begin position="156"/>
        <end position="296"/>
    </location>
</feature>
<dbReference type="InterPro" id="IPR012904">
    <property type="entry name" value="OGG_N"/>
</dbReference>
<keyword evidence="6" id="KW-0456">Lyase</keyword>
<dbReference type="Gene3D" id="1.10.1670.10">
    <property type="entry name" value="Helix-hairpin-Helix base-excision DNA repair enzymes (C-terminal)"/>
    <property type="match status" value="1"/>
</dbReference>
<evidence type="ECO:0000256" key="8">
    <source>
        <dbReference type="ARBA" id="ARBA00023295"/>
    </source>
</evidence>
<dbReference type="SUPFAM" id="SSF48150">
    <property type="entry name" value="DNA-glycosylase"/>
    <property type="match status" value="1"/>
</dbReference>
<evidence type="ECO:0000259" key="10">
    <source>
        <dbReference type="SMART" id="SM00478"/>
    </source>
</evidence>
<keyword evidence="7" id="KW-0511">Multifunctional enzyme</keyword>
<dbReference type="InterPro" id="IPR023170">
    <property type="entry name" value="HhH_base_excis_C"/>
</dbReference>
<dbReference type="GO" id="GO:0003684">
    <property type="term" value="F:damaged DNA binding"/>
    <property type="evidence" value="ECO:0007669"/>
    <property type="project" value="InterPro"/>
</dbReference>
<dbReference type="SUPFAM" id="SSF55945">
    <property type="entry name" value="TATA-box binding protein-like"/>
    <property type="match status" value="1"/>
</dbReference>
<dbReference type="RefSeq" id="WP_129048923.1">
    <property type="nucleotide sequence ID" value="NZ_SDHX01000002.1"/>
</dbReference>
<evidence type="ECO:0000313" key="12">
    <source>
        <dbReference type="Proteomes" id="UP000290218"/>
    </source>
</evidence>
<comment type="caution">
    <text evidence="11">The sequence shown here is derived from an EMBL/GenBank/DDBJ whole genome shotgun (WGS) entry which is preliminary data.</text>
</comment>
<evidence type="ECO:0000256" key="3">
    <source>
        <dbReference type="ARBA" id="ARBA00022763"/>
    </source>
</evidence>
<evidence type="ECO:0000256" key="6">
    <source>
        <dbReference type="ARBA" id="ARBA00023239"/>
    </source>
</evidence>
<reference evidence="11 12" key="1">
    <citation type="submission" date="2019-01" db="EMBL/GenBank/DDBJ databases">
        <title>Lacunisphaera sp. strain TWA-58.</title>
        <authorList>
            <person name="Chen W.-M."/>
        </authorList>
    </citation>
    <scope>NUCLEOTIDE SEQUENCE [LARGE SCALE GENOMIC DNA]</scope>
    <source>
        <strain evidence="11 12">TWA-58</strain>
    </source>
</reference>
<dbReference type="Proteomes" id="UP000290218">
    <property type="component" value="Unassembled WGS sequence"/>
</dbReference>
<dbReference type="Gene3D" id="1.10.340.30">
    <property type="entry name" value="Hypothetical protein, domain 2"/>
    <property type="match status" value="1"/>
</dbReference>
<gene>
    <name evidence="11" type="ORF">ESB00_16685</name>
</gene>
<keyword evidence="3" id="KW-0227">DNA damage</keyword>
<keyword evidence="11" id="KW-0238">DNA-binding</keyword>
<dbReference type="CDD" id="cd00056">
    <property type="entry name" value="ENDO3c"/>
    <property type="match status" value="1"/>
</dbReference>
<dbReference type="AlphaFoldDB" id="A0A4Q1C4V9"/>
<dbReference type="GO" id="GO:0006284">
    <property type="term" value="P:base-excision repair"/>
    <property type="evidence" value="ECO:0007669"/>
    <property type="project" value="InterPro"/>
</dbReference>
<dbReference type="Gene3D" id="3.30.310.260">
    <property type="match status" value="1"/>
</dbReference>
<dbReference type="PANTHER" id="PTHR10242:SF2">
    <property type="entry name" value="N-GLYCOSYLASE_DNA LYASE"/>
    <property type="match status" value="1"/>
</dbReference>
<keyword evidence="8" id="KW-0326">Glycosidase</keyword>
<dbReference type="EC" id="4.2.99.18" evidence="2"/>
<dbReference type="EMBL" id="SDHX01000002">
    <property type="protein sequence ID" value="RXK53333.1"/>
    <property type="molecule type" value="Genomic_DNA"/>
</dbReference>
<dbReference type="InterPro" id="IPR003265">
    <property type="entry name" value="HhH-GPD_domain"/>
</dbReference>
<keyword evidence="5" id="KW-0234">DNA repair</keyword>
<sequence length="308" mass="34284">MTRSGSSKGFSDWQPLPGWAPSPDVLRETLDGGQAFRWNEANNIWTGTWSTHCVQLRLGDTGLQWRGTPGTTAADLRRYLAHELDWTALTNSLPWRSDTHLAHCITAFPDLRILRQPFGETLLGFLCSATKQIVQIKQMVALLAERHGQSLPPWRAQLPLGRGSAGAEPSTCHRLPTWSEIATIPEKDLRACLLGFRARYISETATFLSKHPGWLDETEALPYPAAKARLMELPGVGEKVADCVLLFGAGKLEAFPVDTWVLKSLARRYGLDGWKPAQVAHFGRTHFGPLAGLAQQYLFSWERKFGGR</sequence>
<dbReference type="GO" id="GO:0006289">
    <property type="term" value="P:nucleotide-excision repair"/>
    <property type="evidence" value="ECO:0007669"/>
    <property type="project" value="InterPro"/>
</dbReference>
<dbReference type="Pfam" id="PF07934">
    <property type="entry name" value="OGG_N"/>
    <property type="match status" value="1"/>
</dbReference>
<dbReference type="GO" id="GO:0140078">
    <property type="term" value="F:class I DNA-(apurinic or apyrimidinic site) endonuclease activity"/>
    <property type="evidence" value="ECO:0007669"/>
    <property type="project" value="UniProtKB-EC"/>
</dbReference>